<dbReference type="SMART" id="SM00382">
    <property type="entry name" value="AAA"/>
    <property type="match status" value="1"/>
</dbReference>
<feature type="compositionally biased region" description="Basic residues" evidence="12">
    <location>
        <begin position="57"/>
        <end position="70"/>
    </location>
</feature>
<dbReference type="InterPro" id="IPR011113">
    <property type="entry name" value="Rho_RNA-bd"/>
</dbReference>
<dbReference type="PANTHER" id="PTHR46425">
    <property type="entry name" value="TRANSCRIPTION TERMINATION FACTOR RHO"/>
    <property type="match status" value="1"/>
</dbReference>
<evidence type="ECO:0000256" key="10">
    <source>
        <dbReference type="NCBIfam" id="TIGR00767"/>
    </source>
</evidence>
<dbReference type="InterPro" id="IPR003593">
    <property type="entry name" value="AAA+_ATPase"/>
</dbReference>
<dbReference type="Gene3D" id="2.40.50.140">
    <property type="entry name" value="Nucleic acid-binding proteins"/>
    <property type="match status" value="1"/>
</dbReference>
<keyword evidence="3 9" id="KW-0378">Hydrolase</keyword>
<dbReference type="GO" id="GO:0008186">
    <property type="term" value="F:ATP-dependent activity, acting on RNA"/>
    <property type="evidence" value="ECO:0007669"/>
    <property type="project" value="UniProtKB-UniRule"/>
</dbReference>
<comment type="caution">
    <text evidence="14">The sequence shown here is derived from an EMBL/GenBank/DDBJ whole genome shotgun (WGS) entry which is preliminary data.</text>
</comment>
<name>A0A2T2WSF2_9FIRM</name>
<dbReference type="PANTHER" id="PTHR46425:SF1">
    <property type="entry name" value="TRANSCRIPTION TERMINATION FACTOR RHO"/>
    <property type="match status" value="1"/>
</dbReference>
<keyword evidence="6 9" id="KW-0694">RNA-binding</keyword>
<evidence type="ECO:0000256" key="2">
    <source>
        <dbReference type="ARBA" id="ARBA00022741"/>
    </source>
</evidence>
<evidence type="ECO:0000256" key="6">
    <source>
        <dbReference type="ARBA" id="ARBA00022884"/>
    </source>
</evidence>
<dbReference type="SUPFAM" id="SSF68912">
    <property type="entry name" value="Rho N-terminal domain-like"/>
    <property type="match status" value="1"/>
</dbReference>
<evidence type="ECO:0000256" key="1">
    <source>
        <dbReference type="ARBA" id="ARBA00022472"/>
    </source>
</evidence>
<dbReference type="AlphaFoldDB" id="A0A2T2WSF2"/>
<keyword evidence="5 9" id="KW-0067">ATP-binding</keyword>
<evidence type="ECO:0000256" key="11">
    <source>
        <dbReference type="PROSITE-ProRule" id="PRU01203"/>
    </source>
</evidence>
<feature type="binding site" evidence="9">
    <location>
        <begin position="528"/>
        <end position="533"/>
    </location>
    <ligand>
        <name>ATP</name>
        <dbReference type="ChEBI" id="CHEBI:30616"/>
    </ligand>
</feature>
<dbReference type="InterPro" id="IPR041703">
    <property type="entry name" value="Rho_factor_ATP-bd"/>
</dbReference>
<evidence type="ECO:0000313" key="14">
    <source>
        <dbReference type="EMBL" id="PSR25169.1"/>
    </source>
</evidence>
<accession>A0A2T2WSF2</accession>
<protein>
    <recommendedName>
        <fullName evidence="9 10">Transcription termination factor Rho</fullName>
        <ecNumber evidence="9 10">3.6.4.-</ecNumber>
    </recommendedName>
    <alternativeName>
        <fullName evidence="9">ATP-dependent helicase Rho</fullName>
    </alternativeName>
</protein>
<dbReference type="HAMAP" id="MF_01884">
    <property type="entry name" value="Rho"/>
    <property type="match status" value="1"/>
</dbReference>
<evidence type="ECO:0000256" key="12">
    <source>
        <dbReference type="SAM" id="MobiDB-lite"/>
    </source>
</evidence>
<evidence type="ECO:0000256" key="4">
    <source>
        <dbReference type="ARBA" id="ARBA00022806"/>
    </source>
</evidence>
<reference evidence="14 15" key="1">
    <citation type="journal article" date="2014" name="BMC Genomics">
        <title>Comparison of environmental and isolate Sulfobacillus genomes reveals diverse carbon, sulfur, nitrogen, and hydrogen metabolisms.</title>
        <authorList>
            <person name="Justice N.B."/>
            <person name="Norman A."/>
            <person name="Brown C.T."/>
            <person name="Singh A."/>
            <person name="Thomas B.C."/>
            <person name="Banfield J.F."/>
        </authorList>
    </citation>
    <scope>NUCLEOTIDE SEQUENCE [LARGE SCALE GENOMIC DNA]</scope>
    <source>
        <strain evidence="14">AMDSBA1</strain>
    </source>
</reference>
<dbReference type="Pfam" id="PF07497">
    <property type="entry name" value="Rho_RNA_bind"/>
    <property type="match status" value="1"/>
</dbReference>
<dbReference type="Gene3D" id="3.40.50.300">
    <property type="entry name" value="P-loop containing nucleotide triphosphate hydrolases"/>
    <property type="match status" value="1"/>
</dbReference>
<dbReference type="Pfam" id="PF00006">
    <property type="entry name" value="ATP-synt_ab"/>
    <property type="match status" value="1"/>
</dbReference>
<evidence type="ECO:0000256" key="5">
    <source>
        <dbReference type="ARBA" id="ARBA00022840"/>
    </source>
</evidence>
<dbReference type="PROSITE" id="PS51856">
    <property type="entry name" value="RHO_RNA_BD"/>
    <property type="match status" value="1"/>
</dbReference>
<evidence type="ECO:0000256" key="3">
    <source>
        <dbReference type="ARBA" id="ARBA00022801"/>
    </source>
</evidence>
<dbReference type="InterPro" id="IPR011129">
    <property type="entry name" value="CSD"/>
</dbReference>
<feature type="compositionally biased region" description="Basic residues" evidence="12">
    <location>
        <begin position="141"/>
        <end position="150"/>
    </location>
</feature>
<dbReference type="GO" id="GO:0005524">
    <property type="term" value="F:ATP binding"/>
    <property type="evidence" value="ECO:0007669"/>
    <property type="project" value="UniProtKB-UniRule"/>
</dbReference>
<keyword evidence="7 9" id="KW-0805">Transcription regulation</keyword>
<feature type="compositionally biased region" description="Low complexity" evidence="12">
    <location>
        <begin position="316"/>
        <end position="331"/>
    </location>
</feature>
<feature type="binding site" evidence="9">
    <location>
        <begin position="540"/>
        <end position="545"/>
    </location>
    <ligand>
        <name>ATP</name>
        <dbReference type="ChEBI" id="CHEBI:30616"/>
    </ligand>
</feature>
<dbReference type="Proteomes" id="UP000242699">
    <property type="component" value="Unassembled WGS sequence"/>
</dbReference>
<feature type="region of interest" description="Disordered" evidence="12">
    <location>
        <begin position="1"/>
        <end position="361"/>
    </location>
</feature>
<gene>
    <name evidence="9" type="primary">rho</name>
    <name evidence="14" type="ORF">C7B43_17375</name>
</gene>
<dbReference type="GO" id="GO:0006353">
    <property type="term" value="P:DNA-templated transcription termination"/>
    <property type="evidence" value="ECO:0007669"/>
    <property type="project" value="UniProtKB-UniRule"/>
</dbReference>
<evidence type="ECO:0000313" key="15">
    <source>
        <dbReference type="Proteomes" id="UP000242699"/>
    </source>
</evidence>
<comment type="caution">
    <text evidence="9">Lacks conserved residue(s) required for the propagation of feature annotation.</text>
</comment>
<dbReference type="InterPro" id="IPR036269">
    <property type="entry name" value="Rho_N_sf"/>
</dbReference>
<feature type="binding site" evidence="9">
    <location>
        <position position="571"/>
    </location>
    <ligand>
        <name>ATP</name>
        <dbReference type="ChEBI" id="CHEBI:30616"/>
    </ligand>
</feature>
<keyword evidence="8 9" id="KW-0804">Transcription</keyword>
<dbReference type="NCBIfam" id="NF006886">
    <property type="entry name" value="PRK09376.1"/>
    <property type="match status" value="1"/>
</dbReference>
<evidence type="ECO:0000259" key="13">
    <source>
        <dbReference type="PROSITE" id="PS51856"/>
    </source>
</evidence>
<dbReference type="SMART" id="SM00959">
    <property type="entry name" value="Rho_N"/>
    <property type="match status" value="1"/>
</dbReference>
<dbReference type="EMBL" id="PXYT01000059">
    <property type="protein sequence ID" value="PSR25169.1"/>
    <property type="molecule type" value="Genomic_DNA"/>
</dbReference>
<dbReference type="InterPro" id="IPR012340">
    <property type="entry name" value="NA-bd_OB-fold"/>
</dbReference>
<dbReference type="EC" id="3.6.4.-" evidence="9 10"/>
<dbReference type="InterPro" id="IPR000194">
    <property type="entry name" value="ATPase_F1/V1/A1_a/bsu_nucl-bd"/>
</dbReference>
<keyword evidence="1 9" id="KW-0806">Transcription termination</keyword>
<organism evidence="14 15">
    <name type="scientific">Sulfobacillus benefaciens</name>
    <dbReference type="NCBI Taxonomy" id="453960"/>
    <lineage>
        <taxon>Bacteria</taxon>
        <taxon>Bacillati</taxon>
        <taxon>Bacillota</taxon>
        <taxon>Clostridia</taxon>
        <taxon>Eubacteriales</taxon>
        <taxon>Clostridiales Family XVII. Incertae Sedis</taxon>
        <taxon>Sulfobacillus</taxon>
    </lineage>
</organism>
<comment type="subunit">
    <text evidence="9">Homohexamer. The homohexamer assembles into an open ring structure.</text>
</comment>
<dbReference type="Gene3D" id="1.10.720.10">
    <property type="match status" value="1"/>
</dbReference>
<dbReference type="InterPro" id="IPR011112">
    <property type="entry name" value="Rho-like_N"/>
</dbReference>
<dbReference type="InterPro" id="IPR027417">
    <property type="entry name" value="P-loop_NTPase"/>
</dbReference>
<comment type="similarity">
    <text evidence="9 11">Belongs to the Rho family.</text>
</comment>
<feature type="compositionally biased region" description="Polar residues" evidence="12">
    <location>
        <begin position="261"/>
        <end position="287"/>
    </location>
</feature>
<feature type="compositionally biased region" description="Basic and acidic residues" evidence="12">
    <location>
        <begin position="240"/>
        <end position="260"/>
    </location>
</feature>
<dbReference type="SMART" id="SM00357">
    <property type="entry name" value="CSP"/>
    <property type="match status" value="1"/>
</dbReference>
<proteinExistence type="inferred from homology"/>
<keyword evidence="4 9" id="KW-0347">Helicase</keyword>
<dbReference type="CDD" id="cd04459">
    <property type="entry name" value="Rho_CSD"/>
    <property type="match status" value="1"/>
</dbReference>
<dbReference type="InterPro" id="IPR004665">
    <property type="entry name" value="Term_rho"/>
</dbReference>
<feature type="compositionally biased region" description="Basic and acidic residues" evidence="12">
    <location>
        <begin position="188"/>
        <end position="202"/>
    </location>
</feature>
<dbReference type="Pfam" id="PF07498">
    <property type="entry name" value="Rho_N"/>
    <property type="match status" value="1"/>
</dbReference>
<dbReference type="SUPFAM" id="SSF52540">
    <property type="entry name" value="P-loop containing nucleoside triphosphate hydrolases"/>
    <property type="match status" value="1"/>
</dbReference>
<evidence type="ECO:0000256" key="9">
    <source>
        <dbReference type="HAMAP-Rule" id="MF_01884"/>
    </source>
</evidence>
<dbReference type="GO" id="GO:0003723">
    <property type="term" value="F:RNA binding"/>
    <property type="evidence" value="ECO:0007669"/>
    <property type="project" value="UniProtKB-UniRule"/>
</dbReference>
<feature type="compositionally biased region" description="Basic and acidic residues" evidence="12">
    <location>
        <begin position="7"/>
        <end position="16"/>
    </location>
</feature>
<dbReference type="NCBIfam" id="TIGR00767">
    <property type="entry name" value="rho"/>
    <property type="match status" value="1"/>
</dbReference>
<evidence type="ECO:0000256" key="7">
    <source>
        <dbReference type="ARBA" id="ARBA00023015"/>
    </source>
</evidence>
<sequence>MVGEETQEGKVTEQSKPKRGKGSRSKKTEVALETTATTVSSSEKSSTTGDDGEGKTTKKAKSTSKPRKRKTEATSSEPEPESLAVPGPASRAPEGTVQTDLSPATEAKPRSRRSPAKKAQASESTSPKETVASPPQEETKPKRRSSRKKSVSAQDVDVAARVDDTAQKERSEVVDETSVTNPAVVPEVSEKAKDETKKEASQSKEMTASPEEPNTQAANTRIKRDRDTEKASPTITATKALEHEPGNENEALRNSRKAESRTSGQASQTEKSETMRPTVSDSTTSLQVPAVTPPPVIVKDNPSTGENPKKATAPQTAGSAPPAPANGATSAKEVPGPGRDARVRSISGSPFPTRRDLPRPTRENQLSMAQLDAMTLLDLYKLARSLNVENFRTYRKGELIWEILRARTHKDGFIFVEGLLDVVGDYGFLRPTDFQRSREDVYVSASQIRRFDLRSGDKVSGQARPPKDGERYFALLRVEAVNGLSPEKASERPDFDGLTPIFPQPRFNLETQRDDLASRLVDIVAPIGKGQRGLIVAPPKAGKTVLLKKLANAIATNHPDTHLMVLLIDERPEEVTDMLRSVKAEVASSTFDEPPEDHIRVAEMVLERAKRLVEMGQDVVIFLDSITRLARAYNLTIPASGRTLSGGMDPAALHKPKRFFGAARKMEEGGSLTILATALVDTGSRMDDVIYEEFKGTGNMELHLDRKLAERRTFPAVDIKRSGTRREDLLLSPEELEVVWLLRKATHNLKDIEATELLLQNLRRTKSNQEFFRMFAATQGGAN</sequence>
<dbReference type="GO" id="GO:0016787">
    <property type="term" value="F:hydrolase activity"/>
    <property type="evidence" value="ECO:0007669"/>
    <property type="project" value="UniProtKB-KW"/>
</dbReference>
<keyword evidence="2 9" id="KW-0547">Nucleotide-binding</keyword>
<evidence type="ECO:0000256" key="8">
    <source>
        <dbReference type="ARBA" id="ARBA00023163"/>
    </source>
</evidence>
<feature type="compositionally biased region" description="Basic and acidic residues" evidence="12">
    <location>
        <begin position="158"/>
        <end position="173"/>
    </location>
</feature>
<comment type="function">
    <text evidence="9">Facilitates transcription termination by a mechanism that involves Rho binding to the nascent RNA, activation of Rho's RNA-dependent ATPase activity, and release of the mRNA from the DNA template.</text>
</comment>
<dbReference type="CDD" id="cd01128">
    <property type="entry name" value="rho_factor_C"/>
    <property type="match status" value="1"/>
</dbReference>
<dbReference type="GO" id="GO:0004386">
    <property type="term" value="F:helicase activity"/>
    <property type="evidence" value="ECO:0007669"/>
    <property type="project" value="UniProtKB-UniRule"/>
</dbReference>
<feature type="compositionally biased region" description="Low complexity" evidence="12">
    <location>
        <begin position="31"/>
        <end position="49"/>
    </location>
</feature>
<feature type="domain" description="Rho RNA-BD" evidence="13">
    <location>
        <begin position="413"/>
        <end position="485"/>
    </location>
</feature>
<dbReference type="SUPFAM" id="SSF50249">
    <property type="entry name" value="Nucleic acid-binding proteins"/>
    <property type="match status" value="1"/>
</dbReference>